<dbReference type="AlphaFoldDB" id="A0A0F9AR94"/>
<proteinExistence type="predicted"/>
<organism evidence="1">
    <name type="scientific">marine sediment metagenome</name>
    <dbReference type="NCBI Taxonomy" id="412755"/>
    <lineage>
        <taxon>unclassified sequences</taxon>
        <taxon>metagenomes</taxon>
        <taxon>ecological metagenomes</taxon>
    </lineage>
</organism>
<sequence length="168" mass="19188">MSRMSLVSTSDDDYKKFLLEHSYTRPGPDGQQVIGLNIGLPNRTIGRLRRCGNCVHFNTEDKARSHYRQCRASDEQVFLSRGMSLDSVAKQLFRMERIVLDGLGVVGLCTNRDARTDEQRSSDFCHHKYICDRWTGRVIFGPQDGPIDPLPEEVWDRLGDKVAGRKED</sequence>
<comment type="caution">
    <text evidence="1">The sequence shown here is derived from an EMBL/GenBank/DDBJ whole genome shotgun (WGS) entry which is preliminary data.</text>
</comment>
<gene>
    <name evidence="1" type="ORF">LCGC14_2818330</name>
</gene>
<name>A0A0F9AR94_9ZZZZ</name>
<dbReference type="EMBL" id="LAZR01053344">
    <property type="protein sequence ID" value="KKK80954.1"/>
    <property type="molecule type" value="Genomic_DNA"/>
</dbReference>
<protein>
    <submittedName>
        <fullName evidence="1">Uncharacterized protein</fullName>
    </submittedName>
</protein>
<reference evidence="1" key="1">
    <citation type="journal article" date="2015" name="Nature">
        <title>Complex archaea that bridge the gap between prokaryotes and eukaryotes.</title>
        <authorList>
            <person name="Spang A."/>
            <person name="Saw J.H."/>
            <person name="Jorgensen S.L."/>
            <person name="Zaremba-Niedzwiedzka K."/>
            <person name="Martijn J."/>
            <person name="Lind A.E."/>
            <person name="van Eijk R."/>
            <person name="Schleper C."/>
            <person name="Guy L."/>
            <person name="Ettema T.J."/>
        </authorList>
    </citation>
    <scope>NUCLEOTIDE SEQUENCE</scope>
</reference>
<accession>A0A0F9AR94</accession>
<evidence type="ECO:0000313" key="1">
    <source>
        <dbReference type="EMBL" id="KKK80954.1"/>
    </source>
</evidence>